<accession>A0ABV1KIK5</accession>
<protein>
    <submittedName>
        <fullName evidence="1">Uncharacterized protein</fullName>
    </submittedName>
</protein>
<evidence type="ECO:0000313" key="2">
    <source>
        <dbReference type="Proteomes" id="UP001494902"/>
    </source>
</evidence>
<reference evidence="1 2" key="1">
    <citation type="submission" date="2024-03" db="EMBL/GenBank/DDBJ databases">
        <title>Draft genome sequence of Pseudonocardia nematodicida JCM 31783.</title>
        <authorList>
            <person name="Butdee W."/>
            <person name="Duangmal K."/>
        </authorList>
    </citation>
    <scope>NUCLEOTIDE SEQUENCE [LARGE SCALE GENOMIC DNA]</scope>
    <source>
        <strain evidence="1 2">JCM 31783</strain>
    </source>
</reference>
<evidence type="ECO:0000313" key="1">
    <source>
        <dbReference type="EMBL" id="MEQ3554280.1"/>
    </source>
</evidence>
<dbReference type="RefSeq" id="WP_349301353.1">
    <property type="nucleotide sequence ID" value="NZ_JBEDNQ010000014.1"/>
</dbReference>
<dbReference type="EMBL" id="JBEDNQ010000014">
    <property type="protein sequence ID" value="MEQ3554280.1"/>
    <property type="molecule type" value="Genomic_DNA"/>
</dbReference>
<dbReference type="Proteomes" id="UP001494902">
    <property type="component" value="Unassembled WGS sequence"/>
</dbReference>
<keyword evidence="2" id="KW-1185">Reference proteome</keyword>
<name>A0ABV1KIK5_9PSEU</name>
<proteinExistence type="predicted"/>
<comment type="caution">
    <text evidence="1">The sequence shown here is derived from an EMBL/GenBank/DDBJ whole genome shotgun (WGS) entry which is preliminary data.</text>
</comment>
<organism evidence="1 2">
    <name type="scientific">Pseudonocardia nematodicida</name>
    <dbReference type="NCBI Taxonomy" id="1206997"/>
    <lineage>
        <taxon>Bacteria</taxon>
        <taxon>Bacillati</taxon>
        <taxon>Actinomycetota</taxon>
        <taxon>Actinomycetes</taxon>
        <taxon>Pseudonocardiales</taxon>
        <taxon>Pseudonocardiaceae</taxon>
        <taxon>Pseudonocardia</taxon>
    </lineage>
</organism>
<sequence length="68" mass="7036">MTTAPDLALTSSTVARLLAELGPAGCPDAVAEIVRECFEDLRGSPAGALPELVERLARVRLSSSPAES</sequence>
<gene>
    <name evidence="1" type="ORF">WIS52_27765</name>
</gene>